<dbReference type="Pfam" id="PF00496">
    <property type="entry name" value="SBP_bac_5"/>
    <property type="match status" value="1"/>
</dbReference>
<dbReference type="GO" id="GO:0043190">
    <property type="term" value="C:ATP-binding cassette (ABC) transporter complex"/>
    <property type="evidence" value="ECO:0007669"/>
    <property type="project" value="InterPro"/>
</dbReference>
<dbReference type="PANTHER" id="PTHR30290:SF64">
    <property type="entry name" value="ABC TRANSPORTER PERIPLASMIC BINDING PROTEIN"/>
    <property type="match status" value="1"/>
</dbReference>
<dbReference type="Gene3D" id="3.10.105.10">
    <property type="entry name" value="Dipeptide-binding Protein, Domain 3"/>
    <property type="match status" value="1"/>
</dbReference>
<comment type="caution">
    <text evidence="3">The sequence shown here is derived from an EMBL/GenBank/DDBJ whole genome shotgun (WGS) entry which is preliminary data.</text>
</comment>
<proteinExistence type="predicted"/>
<evidence type="ECO:0000259" key="2">
    <source>
        <dbReference type="Pfam" id="PF00496"/>
    </source>
</evidence>
<dbReference type="GO" id="GO:0042884">
    <property type="term" value="P:microcin transport"/>
    <property type="evidence" value="ECO:0007669"/>
    <property type="project" value="TreeGrafter"/>
</dbReference>
<dbReference type="InterPro" id="IPR000914">
    <property type="entry name" value="SBP_5_dom"/>
</dbReference>
<dbReference type="CDD" id="cd08497">
    <property type="entry name" value="MbnE-like"/>
    <property type="match status" value="1"/>
</dbReference>
<gene>
    <name evidence="3" type="ORF">H8E41_11555</name>
</gene>
<dbReference type="PANTHER" id="PTHR30290">
    <property type="entry name" value="PERIPLASMIC BINDING COMPONENT OF ABC TRANSPORTER"/>
    <property type="match status" value="1"/>
</dbReference>
<sequence>MTLSRIFSTTTFLLFTTFFITPLTLPANLMAAHGISIDGVLKYPADFAGFDYTSPHAKKGGELVMHGLGSFDKMNPYTLKGSAPDGLSELVFETLAQSSLDEPFAAYGLIAQDFEIAPDKLSMIFTLNPSAAFSDGTPITSEDVHFSLETFKGKEAHPFYAAYYQDINRSEILDTHRIRFYFAKANREIHMIAGQLPILSKKFYNQHPFNGQDMTAPIGSGPYIVKDFKQGKSITYQRNPKYWGNTLPSRRGQFNFDTITYKYFKDQIVSVEAFKAHEFDFMSINIAKQWARDLQGSKFDQGLILKEYLPHKNNAGMQGFVFNIRRPIFQDRLVRKALGMAFDFERTNKTLFFEQYTQTNSYFSNSDLAAKDLPEGLELTYLEPFRDQLPAEVFTSPLTPVKTGTPQALRNNLRKAKKILAQAGWTVKNGVLSNKDNQPFEFDILLVSPSFERVMGDYVKNLEVLGVKATYRTIDPALYIQRIQSFDFDMTVNVFGQSQSPGNEQRDYWNSAAADRNGSRNLIGIKSPAVDAMVDHIIYAETQHELTAACRALDRVLWHNYYVVPNWYLNRHRLTYWNKFEKPDTLPLYYNPFQLLMTWWQKGN</sequence>
<protein>
    <submittedName>
        <fullName evidence="3">ABC transporter substrate-binding protein</fullName>
    </submittedName>
</protein>
<dbReference type="Proteomes" id="UP000614424">
    <property type="component" value="Unassembled WGS sequence"/>
</dbReference>
<dbReference type="AlphaFoldDB" id="A0A8J6NHF9"/>
<evidence type="ECO:0000256" key="1">
    <source>
        <dbReference type="ARBA" id="ARBA00022729"/>
    </source>
</evidence>
<feature type="domain" description="Solute-binding protein family 5" evidence="2">
    <location>
        <begin position="108"/>
        <end position="513"/>
    </location>
</feature>
<dbReference type="GO" id="GO:0030288">
    <property type="term" value="C:outer membrane-bounded periplasmic space"/>
    <property type="evidence" value="ECO:0007669"/>
    <property type="project" value="TreeGrafter"/>
</dbReference>
<keyword evidence="1" id="KW-0732">Signal</keyword>
<dbReference type="InterPro" id="IPR030678">
    <property type="entry name" value="Peptide/Ni-bd"/>
</dbReference>
<accession>A0A8J6NHF9</accession>
<dbReference type="GO" id="GO:1904680">
    <property type="term" value="F:peptide transmembrane transporter activity"/>
    <property type="evidence" value="ECO:0007669"/>
    <property type="project" value="TreeGrafter"/>
</dbReference>
<dbReference type="PIRSF" id="PIRSF002741">
    <property type="entry name" value="MppA"/>
    <property type="match status" value="1"/>
</dbReference>
<dbReference type="EMBL" id="JACNJZ010000170">
    <property type="protein sequence ID" value="MBC8318534.1"/>
    <property type="molecule type" value="Genomic_DNA"/>
</dbReference>
<dbReference type="SUPFAM" id="SSF53850">
    <property type="entry name" value="Periplasmic binding protein-like II"/>
    <property type="match status" value="1"/>
</dbReference>
<evidence type="ECO:0000313" key="3">
    <source>
        <dbReference type="EMBL" id="MBC8318534.1"/>
    </source>
</evidence>
<dbReference type="InterPro" id="IPR039424">
    <property type="entry name" value="SBP_5"/>
</dbReference>
<reference evidence="3 4" key="1">
    <citation type="submission" date="2020-08" db="EMBL/GenBank/DDBJ databases">
        <title>Bridging the membrane lipid divide: bacteria of the FCB group superphylum have the potential to synthesize archaeal ether lipids.</title>
        <authorList>
            <person name="Villanueva L."/>
            <person name="Von Meijenfeldt F.A.B."/>
            <person name="Westbye A.B."/>
            <person name="Yadav S."/>
            <person name="Hopmans E.C."/>
            <person name="Dutilh B.E."/>
            <person name="Sinninghe Damste J.S."/>
        </authorList>
    </citation>
    <scope>NUCLEOTIDE SEQUENCE [LARGE SCALE GENOMIC DNA]</scope>
    <source>
        <strain evidence="3">NIOZ-UU47</strain>
    </source>
</reference>
<organism evidence="3 4">
    <name type="scientific">Candidatus Desulfobia pelagia</name>
    <dbReference type="NCBI Taxonomy" id="2841692"/>
    <lineage>
        <taxon>Bacteria</taxon>
        <taxon>Pseudomonadati</taxon>
        <taxon>Thermodesulfobacteriota</taxon>
        <taxon>Desulfobulbia</taxon>
        <taxon>Desulfobulbales</taxon>
        <taxon>Desulfobulbaceae</taxon>
        <taxon>Candidatus Desulfobia</taxon>
    </lineage>
</organism>
<name>A0A8J6NHF9_9BACT</name>
<dbReference type="Gene3D" id="3.40.190.10">
    <property type="entry name" value="Periplasmic binding protein-like II"/>
    <property type="match status" value="1"/>
</dbReference>
<evidence type="ECO:0000313" key="4">
    <source>
        <dbReference type="Proteomes" id="UP000614424"/>
    </source>
</evidence>
<dbReference type="GO" id="GO:0015833">
    <property type="term" value="P:peptide transport"/>
    <property type="evidence" value="ECO:0007669"/>
    <property type="project" value="TreeGrafter"/>
</dbReference>